<dbReference type="RefSeq" id="WP_377212564.1">
    <property type="nucleotide sequence ID" value="NZ_JBHTJV010000009.1"/>
</dbReference>
<dbReference type="Proteomes" id="UP001597101">
    <property type="component" value="Unassembled WGS sequence"/>
</dbReference>
<dbReference type="CDD" id="cd05966">
    <property type="entry name" value="ACS"/>
    <property type="match status" value="1"/>
</dbReference>
<evidence type="ECO:0000256" key="6">
    <source>
        <dbReference type="HAMAP-Rule" id="MF_01123"/>
    </source>
</evidence>
<keyword evidence="11" id="KW-1185">Reference proteome</keyword>
<evidence type="ECO:0000256" key="4">
    <source>
        <dbReference type="ARBA" id="ARBA00022840"/>
    </source>
</evidence>
<dbReference type="Pfam" id="PF16177">
    <property type="entry name" value="ACAS_N"/>
    <property type="match status" value="1"/>
</dbReference>
<comment type="PTM">
    <text evidence="6">Acetylated. Deacetylation by the SIR2-homolog deacetylase activates the enzyme.</text>
</comment>
<dbReference type="GO" id="GO:0003987">
    <property type="term" value="F:acetate-CoA ligase activity"/>
    <property type="evidence" value="ECO:0007669"/>
    <property type="project" value="UniProtKB-EC"/>
</dbReference>
<feature type="binding site" evidence="6">
    <location>
        <position position="540"/>
    </location>
    <ligand>
        <name>Mg(2+)</name>
        <dbReference type="ChEBI" id="CHEBI:18420"/>
    </ligand>
</feature>
<dbReference type="HAMAP" id="MF_01123">
    <property type="entry name" value="Ac_CoA_synth"/>
    <property type="match status" value="1"/>
</dbReference>
<dbReference type="NCBIfam" id="NF001208">
    <property type="entry name" value="PRK00174.1"/>
    <property type="match status" value="1"/>
</dbReference>
<keyword evidence="2 6" id="KW-0436">Ligase</keyword>
<keyword evidence="6" id="KW-0460">Magnesium</keyword>
<dbReference type="InterPro" id="IPR020845">
    <property type="entry name" value="AMP-binding_CS"/>
</dbReference>
<dbReference type="Gene3D" id="3.30.300.30">
    <property type="match status" value="1"/>
</dbReference>
<reference evidence="11" key="1">
    <citation type="journal article" date="2019" name="Int. J. Syst. Evol. Microbiol.">
        <title>The Global Catalogue of Microorganisms (GCM) 10K type strain sequencing project: providing services to taxonomists for standard genome sequencing and annotation.</title>
        <authorList>
            <consortium name="The Broad Institute Genomics Platform"/>
            <consortium name="The Broad Institute Genome Sequencing Center for Infectious Disease"/>
            <person name="Wu L."/>
            <person name="Ma J."/>
        </authorList>
    </citation>
    <scope>NUCLEOTIDE SEQUENCE [LARGE SCALE GENOMIC DNA]</scope>
    <source>
        <strain evidence="11">CCUG 60023</strain>
    </source>
</reference>
<evidence type="ECO:0000259" key="7">
    <source>
        <dbReference type="Pfam" id="PF00501"/>
    </source>
</evidence>
<dbReference type="Pfam" id="PF00501">
    <property type="entry name" value="AMP-binding"/>
    <property type="match status" value="1"/>
</dbReference>
<feature type="binding site" evidence="6">
    <location>
        <position position="524"/>
    </location>
    <ligand>
        <name>CoA</name>
        <dbReference type="ChEBI" id="CHEBI:57287"/>
    </ligand>
</feature>
<dbReference type="SUPFAM" id="SSF56801">
    <property type="entry name" value="Acetyl-CoA synthetase-like"/>
    <property type="match status" value="1"/>
</dbReference>
<evidence type="ECO:0000256" key="1">
    <source>
        <dbReference type="ARBA" id="ARBA00006432"/>
    </source>
</evidence>
<feature type="domain" description="AMP-binding enzyme C-terminal" evidence="8">
    <location>
        <begin position="532"/>
        <end position="610"/>
    </location>
</feature>
<evidence type="ECO:0000259" key="8">
    <source>
        <dbReference type="Pfam" id="PF13193"/>
    </source>
</evidence>
<evidence type="ECO:0000259" key="9">
    <source>
        <dbReference type="Pfam" id="PF16177"/>
    </source>
</evidence>
<dbReference type="InterPro" id="IPR025110">
    <property type="entry name" value="AMP-bd_C"/>
</dbReference>
<gene>
    <name evidence="10" type="primary">acs</name>
    <name evidence="6" type="synonym">acsA</name>
    <name evidence="10" type="ORF">ACFQ14_09845</name>
</gene>
<keyword evidence="4 6" id="KW-0067">ATP-binding</keyword>
<keyword evidence="3 6" id="KW-0547">Nucleotide-binding</keyword>
<comment type="catalytic activity">
    <reaction evidence="6">
        <text>acetate + ATP + CoA = acetyl-CoA + AMP + diphosphate</text>
        <dbReference type="Rhea" id="RHEA:23176"/>
        <dbReference type="ChEBI" id="CHEBI:30089"/>
        <dbReference type="ChEBI" id="CHEBI:30616"/>
        <dbReference type="ChEBI" id="CHEBI:33019"/>
        <dbReference type="ChEBI" id="CHEBI:57287"/>
        <dbReference type="ChEBI" id="CHEBI:57288"/>
        <dbReference type="ChEBI" id="CHEBI:456215"/>
        <dbReference type="EC" id="6.2.1.1"/>
    </reaction>
</comment>
<feature type="domain" description="Acetyl-coenzyme A synthetase N-terminal" evidence="9">
    <location>
        <begin position="23"/>
        <end position="80"/>
    </location>
</feature>
<feature type="binding site" evidence="6">
    <location>
        <position position="312"/>
    </location>
    <ligand>
        <name>CoA</name>
        <dbReference type="ChEBI" id="CHEBI:57287"/>
    </ligand>
</feature>
<dbReference type="InterPro" id="IPR042099">
    <property type="entry name" value="ANL_N_sf"/>
</dbReference>
<feature type="binding site" evidence="6">
    <location>
        <position position="336"/>
    </location>
    <ligand>
        <name>CoA</name>
        <dbReference type="ChEBI" id="CHEBI:57287"/>
    </ligand>
</feature>
<dbReference type="InterPro" id="IPR045851">
    <property type="entry name" value="AMP-bd_C_sf"/>
</dbReference>
<dbReference type="EMBL" id="JBHTJV010000009">
    <property type="protein sequence ID" value="MFD0916709.1"/>
    <property type="molecule type" value="Genomic_DNA"/>
</dbReference>
<evidence type="ECO:0000313" key="11">
    <source>
        <dbReference type="Proteomes" id="UP001597101"/>
    </source>
</evidence>
<feature type="binding site" evidence="6">
    <location>
        <begin position="190"/>
        <end position="193"/>
    </location>
    <ligand>
        <name>CoA</name>
        <dbReference type="ChEBI" id="CHEBI:57287"/>
    </ligand>
</feature>
<dbReference type="Gene3D" id="3.40.50.12780">
    <property type="entry name" value="N-terminal domain of ligase-like"/>
    <property type="match status" value="1"/>
</dbReference>
<feature type="domain" description="AMP-dependent synthetase/ligase" evidence="7">
    <location>
        <begin position="82"/>
        <end position="469"/>
    </location>
</feature>
<feature type="binding site" evidence="6">
    <location>
        <position position="501"/>
    </location>
    <ligand>
        <name>ATP</name>
        <dbReference type="ChEBI" id="CHEBI:30616"/>
    </ligand>
</feature>
<comment type="similarity">
    <text evidence="1 6">Belongs to the ATP-dependent AMP-binding enzyme family.</text>
</comment>
<feature type="binding site" evidence="6">
    <location>
        <position position="543"/>
    </location>
    <ligand>
        <name>Mg(2+)</name>
        <dbReference type="ChEBI" id="CHEBI:18420"/>
    </ligand>
</feature>
<feature type="binding site" evidence="6">
    <location>
        <begin position="388"/>
        <end position="390"/>
    </location>
    <ligand>
        <name>ATP</name>
        <dbReference type="ChEBI" id="CHEBI:30616"/>
    </ligand>
</feature>
<sequence>MENKIYPVPAEVAKRAHADAATYQKMYAESVESPDTFWMKEAKRLDWISPPTKAGNWTYEYPDVSIKWYEDGTLNVSANCIDRHLEKRGDQTAIIWEGDDPSEDAHITYSQLHDQVCRLANVMKANGVKKGDRVTIYMPMIPEASYAMLACARIGAVHSIVFGGFSPDALAQRIVDCESTFVITADEGLRGGKKVPLKQNADNAIEIAAIQGIHVEHVICVKRTGGAIGWEPGRDIWYGEATQAASPDCPPEPMNAEDPLFILYTSGSTGQPKGVLHTTGGYLVWAAMTHQYVFDYHEGDIYWCTADVGWVTGHSYIVYGPLANGAITLMFEGVPNYPDNSRFWQVCDKHKVNIFYTAPTAIRALMQHGDGPVKATDRSSLRLLGTVGEPINPEAWEWYYHAVGNGNCPIVDTWWQTETGGHMITPLPGATDLKPGSATTPFFGVVPQLVDNEGAELTGAASGNLCITASWPGQMRTVYGDHERFVQTYFSTYKGKYFTGDGCRRDEDGYYWITGRVDDVINVSGHRMGTAEVESALVLHPAVSESAVVGFPHDIKGQGIYCYVTLMDGVEATDDLRKELRNHVRSEIGPIASPDAIQWAPGLPKTRSGKIMRRILRKIAENDYGSLGDTSTLADPSVVDDLIENRQNR</sequence>
<protein>
    <recommendedName>
        <fullName evidence="6">Acetyl-coenzyme A synthetase</fullName>
        <shortName evidence="6">AcCoA synthetase</shortName>
        <shortName evidence="6">Acs</shortName>
        <ecNumber evidence="6">6.2.1.1</ecNumber>
    </recommendedName>
    <alternativeName>
        <fullName evidence="6">Acetate--CoA ligase</fullName>
    </alternativeName>
    <alternativeName>
        <fullName evidence="6">Acyl-activating enzyme</fullName>
    </alternativeName>
</protein>
<keyword evidence="6" id="KW-0479">Metal-binding</keyword>
<feature type="modified residue" description="N6-acetyllysine" evidence="6">
    <location>
        <position position="610"/>
    </location>
</feature>
<dbReference type="Pfam" id="PF13193">
    <property type="entry name" value="AMP-binding_C"/>
    <property type="match status" value="1"/>
</dbReference>
<keyword evidence="5 6" id="KW-0007">Acetylation</keyword>
<dbReference type="EC" id="6.2.1.1" evidence="6"/>
<evidence type="ECO:0000313" key="10">
    <source>
        <dbReference type="EMBL" id="MFD0916709.1"/>
    </source>
</evidence>
<dbReference type="InterPro" id="IPR032387">
    <property type="entry name" value="ACAS_N"/>
</dbReference>
<evidence type="ECO:0000256" key="3">
    <source>
        <dbReference type="ARBA" id="ARBA00022741"/>
    </source>
</evidence>
<feature type="binding site" evidence="6">
    <location>
        <position position="516"/>
    </location>
    <ligand>
        <name>ATP</name>
        <dbReference type="ChEBI" id="CHEBI:30616"/>
    </ligand>
</feature>
<comment type="cofactor">
    <cofactor evidence="6">
        <name>Mg(2+)</name>
        <dbReference type="ChEBI" id="CHEBI:18420"/>
    </cofactor>
</comment>
<dbReference type="PANTHER" id="PTHR24095">
    <property type="entry name" value="ACETYL-COENZYME A SYNTHETASE"/>
    <property type="match status" value="1"/>
</dbReference>
<dbReference type="PROSITE" id="PS00455">
    <property type="entry name" value="AMP_BINDING"/>
    <property type="match status" value="1"/>
</dbReference>
<feature type="binding site" evidence="6">
    <location>
        <position position="527"/>
    </location>
    <ligand>
        <name>ATP</name>
        <dbReference type="ChEBI" id="CHEBI:30616"/>
    </ligand>
</feature>
<proteinExistence type="inferred from homology"/>
<dbReference type="InterPro" id="IPR011904">
    <property type="entry name" value="Ac_CoA_lig"/>
</dbReference>
<comment type="caution">
    <text evidence="10">The sequence shown here is derived from an EMBL/GenBank/DDBJ whole genome shotgun (WGS) entry which is preliminary data.</text>
</comment>
<accession>A0ABW3FIQ8</accession>
<feature type="binding site" evidence="6">
    <location>
        <position position="585"/>
    </location>
    <ligand>
        <name>CoA</name>
        <dbReference type="ChEBI" id="CHEBI:57287"/>
    </ligand>
</feature>
<dbReference type="InterPro" id="IPR000873">
    <property type="entry name" value="AMP-dep_synth/lig_dom"/>
</dbReference>
<evidence type="ECO:0000256" key="5">
    <source>
        <dbReference type="ARBA" id="ARBA00022990"/>
    </source>
</evidence>
<name>A0ABW3FIQ8_9HYPH</name>
<feature type="binding site" evidence="6">
    <location>
        <begin position="412"/>
        <end position="417"/>
    </location>
    <ligand>
        <name>ATP</name>
        <dbReference type="ChEBI" id="CHEBI:30616"/>
    </ligand>
</feature>
<dbReference type="NCBIfam" id="TIGR02188">
    <property type="entry name" value="Ac_CoA_lig_AcsA"/>
    <property type="match status" value="1"/>
</dbReference>
<dbReference type="PANTHER" id="PTHR24095:SF14">
    <property type="entry name" value="ACETYL-COENZYME A SYNTHETASE 1"/>
    <property type="match status" value="1"/>
</dbReference>
<feature type="binding site" evidence="6">
    <location>
        <position position="538"/>
    </location>
    <ligand>
        <name>Mg(2+)</name>
        <dbReference type="ChEBI" id="CHEBI:18420"/>
    </ligand>
</feature>
<organism evidence="10 11">
    <name type="scientific">Pseudahrensia aquimaris</name>
    <dbReference type="NCBI Taxonomy" id="744461"/>
    <lineage>
        <taxon>Bacteria</taxon>
        <taxon>Pseudomonadati</taxon>
        <taxon>Pseudomonadota</taxon>
        <taxon>Alphaproteobacteria</taxon>
        <taxon>Hyphomicrobiales</taxon>
        <taxon>Ahrensiaceae</taxon>
        <taxon>Pseudahrensia</taxon>
    </lineage>
</organism>
<evidence type="ECO:0000256" key="2">
    <source>
        <dbReference type="ARBA" id="ARBA00022598"/>
    </source>
</evidence>
<comment type="function">
    <text evidence="6">Catalyzes the conversion of acetate into acetyl-CoA (AcCoA), an essential intermediate at the junction of anabolic and catabolic pathways. AcsA undergoes a two-step reaction. In the first half reaction, AcsA combines acetate with ATP to form acetyl-adenylate (AcAMP) intermediate. In the second half reaction, it can then transfer the acetyl group from AcAMP to the sulfhydryl group of CoA, forming the product AcCoA.</text>
</comment>